<evidence type="ECO:0000259" key="1">
    <source>
        <dbReference type="Pfam" id="PF01402"/>
    </source>
</evidence>
<organism evidence="2 3">
    <name type="scientific">Sphingomonas glacialis</name>
    <dbReference type="NCBI Taxonomy" id="658225"/>
    <lineage>
        <taxon>Bacteria</taxon>
        <taxon>Pseudomonadati</taxon>
        <taxon>Pseudomonadota</taxon>
        <taxon>Alphaproteobacteria</taxon>
        <taxon>Sphingomonadales</taxon>
        <taxon>Sphingomonadaceae</taxon>
        <taxon>Sphingomonas</taxon>
    </lineage>
</organism>
<dbReference type="Gene3D" id="1.10.1220.10">
    <property type="entry name" value="Met repressor-like"/>
    <property type="match status" value="1"/>
</dbReference>
<dbReference type="InterPro" id="IPR013321">
    <property type="entry name" value="Arc_rbn_hlx_hlx"/>
</dbReference>
<gene>
    <name evidence="2" type="ORF">GCM10008023_05230</name>
</gene>
<reference evidence="3" key="1">
    <citation type="journal article" date="2019" name="Int. J. Syst. Evol. Microbiol.">
        <title>The Global Catalogue of Microorganisms (GCM) 10K type strain sequencing project: providing services to taxonomists for standard genome sequencing and annotation.</title>
        <authorList>
            <consortium name="The Broad Institute Genomics Platform"/>
            <consortium name="The Broad Institute Genome Sequencing Center for Infectious Disease"/>
            <person name="Wu L."/>
            <person name="Ma J."/>
        </authorList>
    </citation>
    <scope>NUCLEOTIDE SEQUENCE [LARGE SCALE GENOMIC DNA]</scope>
    <source>
        <strain evidence="3">CGMCC 1.8957</strain>
    </source>
</reference>
<evidence type="ECO:0000313" key="2">
    <source>
        <dbReference type="EMBL" id="GHH09055.1"/>
    </source>
</evidence>
<dbReference type="Proteomes" id="UP000652430">
    <property type="component" value="Unassembled WGS sequence"/>
</dbReference>
<dbReference type="InterPro" id="IPR002145">
    <property type="entry name" value="CopG"/>
</dbReference>
<dbReference type="Pfam" id="PF01402">
    <property type="entry name" value="RHH_1"/>
    <property type="match status" value="1"/>
</dbReference>
<dbReference type="CDD" id="cd22231">
    <property type="entry name" value="RHH_NikR_HicB-like"/>
    <property type="match status" value="1"/>
</dbReference>
<evidence type="ECO:0000313" key="3">
    <source>
        <dbReference type="Proteomes" id="UP000652430"/>
    </source>
</evidence>
<proteinExistence type="predicted"/>
<sequence>MASRTLVSLGDDRIARLDQIAAEHGQSRAAVIRDAVDRLIASDAEEGNRQRRLAALRAGFGAWKDRADIGDAVAWQRRERASWTRPWDDDYEDVKAEFPDLFDAEDDRQRAIYLDQLRGVQPSPKS</sequence>
<dbReference type="EMBL" id="BNAQ01000001">
    <property type="protein sequence ID" value="GHH09055.1"/>
    <property type="molecule type" value="Genomic_DNA"/>
</dbReference>
<comment type="caution">
    <text evidence="2">The sequence shown here is derived from an EMBL/GenBank/DDBJ whole genome shotgun (WGS) entry which is preliminary data.</text>
</comment>
<keyword evidence="3" id="KW-1185">Reference proteome</keyword>
<dbReference type="RefSeq" id="WP_229839191.1">
    <property type="nucleotide sequence ID" value="NZ_BNAQ01000001.1"/>
</dbReference>
<feature type="domain" description="Ribbon-helix-helix protein CopG" evidence="1">
    <location>
        <begin position="4"/>
        <end position="40"/>
    </location>
</feature>
<protein>
    <recommendedName>
        <fullName evidence="1">Ribbon-helix-helix protein CopG domain-containing protein</fullName>
    </recommendedName>
</protein>
<name>A0ABQ3L953_9SPHN</name>
<accession>A0ABQ3L953</accession>